<keyword evidence="2" id="KW-1185">Reference proteome</keyword>
<dbReference type="AlphaFoldDB" id="A0A1H3ADX1"/>
<dbReference type="RefSeq" id="WP_092682367.1">
    <property type="nucleotide sequence ID" value="NZ_FNMZ01000004.1"/>
</dbReference>
<protein>
    <recommendedName>
        <fullName evidence="3">DUF1127 domain-containing protein</fullName>
    </recommendedName>
</protein>
<name>A0A1H3ADX1_9RHOB</name>
<dbReference type="EMBL" id="FNMZ01000004">
    <property type="protein sequence ID" value="SDX27364.1"/>
    <property type="molecule type" value="Genomic_DNA"/>
</dbReference>
<sequence length="70" mass="7214">MIALDFAAAFRSSSSAAFRALSRGVSSVASARATAAEIARINQLDDGALARVGQTRETLVNGAVDRYLAG</sequence>
<evidence type="ECO:0008006" key="3">
    <source>
        <dbReference type="Google" id="ProtNLM"/>
    </source>
</evidence>
<evidence type="ECO:0000313" key="1">
    <source>
        <dbReference type="EMBL" id="SDX27364.1"/>
    </source>
</evidence>
<gene>
    <name evidence="1" type="ORF">SAMN05444336_104141</name>
</gene>
<accession>A0A1H3ADX1</accession>
<dbReference type="Proteomes" id="UP000199118">
    <property type="component" value="Unassembled WGS sequence"/>
</dbReference>
<reference evidence="1 2" key="1">
    <citation type="submission" date="2016-10" db="EMBL/GenBank/DDBJ databases">
        <authorList>
            <person name="de Groot N.N."/>
        </authorList>
    </citation>
    <scope>NUCLEOTIDE SEQUENCE [LARGE SCALE GENOMIC DNA]</scope>
    <source>
        <strain evidence="1 2">DSM 17890</strain>
    </source>
</reference>
<evidence type="ECO:0000313" key="2">
    <source>
        <dbReference type="Proteomes" id="UP000199118"/>
    </source>
</evidence>
<proteinExistence type="predicted"/>
<organism evidence="1 2">
    <name type="scientific">Albimonas donghaensis</name>
    <dbReference type="NCBI Taxonomy" id="356660"/>
    <lineage>
        <taxon>Bacteria</taxon>
        <taxon>Pseudomonadati</taxon>
        <taxon>Pseudomonadota</taxon>
        <taxon>Alphaproteobacteria</taxon>
        <taxon>Rhodobacterales</taxon>
        <taxon>Paracoccaceae</taxon>
        <taxon>Albimonas</taxon>
    </lineage>
</organism>
<dbReference type="STRING" id="356660.SAMN05444336_104141"/>